<feature type="transmembrane region" description="Helical" evidence="12">
    <location>
        <begin position="111"/>
        <end position="137"/>
    </location>
</feature>
<gene>
    <name evidence="14" type="ORF">GCM10007043_18610</name>
</gene>
<dbReference type="Gene3D" id="1.20.1250.20">
    <property type="entry name" value="MFS general substrate transporter like domains"/>
    <property type="match status" value="2"/>
</dbReference>
<keyword evidence="4" id="KW-1003">Cell membrane</keyword>
<feature type="transmembrane region" description="Helical" evidence="12">
    <location>
        <begin position="149"/>
        <end position="172"/>
    </location>
</feature>
<evidence type="ECO:0000256" key="10">
    <source>
        <dbReference type="ARBA" id="ARBA00037295"/>
    </source>
</evidence>
<dbReference type="GO" id="GO:0005886">
    <property type="term" value="C:plasma membrane"/>
    <property type="evidence" value="ECO:0007669"/>
    <property type="project" value="UniProtKB-SubCell"/>
</dbReference>
<dbReference type="PANTHER" id="PTHR43045">
    <property type="entry name" value="SHIKIMATE TRANSPORTER"/>
    <property type="match status" value="1"/>
</dbReference>
<feature type="transmembrane region" description="Helical" evidence="12">
    <location>
        <begin position="21"/>
        <end position="41"/>
    </location>
</feature>
<dbReference type="InterPro" id="IPR004736">
    <property type="entry name" value="MHS_symport"/>
</dbReference>
<dbReference type="FunFam" id="1.20.1250.20:FF:000001">
    <property type="entry name" value="Dicarboxylate MFS transporter"/>
    <property type="match status" value="1"/>
</dbReference>
<evidence type="ECO:0000313" key="14">
    <source>
        <dbReference type="EMBL" id="GGK04815.1"/>
    </source>
</evidence>
<evidence type="ECO:0000256" key="12">
    <source>
        <dbReference type="SAM" id="Phobius"/>
    </source>
</evidence>
<feature type="transmembrane region" description="Helical" evidence="12">
    <location>
        <begin position="328"/>
        <end position="353"/>
    </location>
</feature>
<keyword evidence="5" id="KW-0997">Cell inner membrane</keyword>
<dbReference type="CDD" id="cd17369">
    <property type="entry name" value="MFS_ShiA_like"/>
    <property type="match status" value="1"/>
</dbReference>
<evidence type="ECO:0000256" key="6">
    <source>
        <dbReference type="ARBA" id="ARBA00022692"/>
    </source>
</evidence>
<evidence type="ECO:0000256" key="7">
    <source>
        <dbReference type="ARBA" id="ARBA00022847"/>
    </source>
</evidence>
<evidence type="ECO:0000259" key="13">
    <source>
        <dbReference type="PROSITE" id="PS50850"/>
    </source>
</evidence>
<feature type="domain" description="Major facilitator superfamily (MFS) profile" evidence="13">
    <location>
        <begin position="10"/>
        <end position="420"/>
    </location>
</feature>
<evidence type="ECO:0000256" key="11">
    <source>
        <dbReference type="ARBA" id="ARBA00039918"/>
    </source>
</evidence>
<comment type="similarity">
    <text evidence="2">Belongs to the major facilitator superfamily. Metabolite:H+ Symporter (MHS) family (TC 2.A.1.6) family.</text>
</comment>
<dbReference type="InterPro" id="IPR011701">
    <property type="entry name" value="MFS"/>
</dbReference>
<reference evidence="14" key="1">
    <citation type="journal article" date="2014" name="Int. J. Syst. Evol. Microbiol.">
        <title>Complete genome sequence of Corynebacterium casei LMG S-19264T (=DSM 44701T), isolated from a smear-ripened cheese.</title>
        <authorList>
            <consortium name="US DOE Joint Genome Institute (JGI-PGF)"/>
            <person name="Walter F."/>
            <person name="Albersmeier A."/>
            <person name="Kalinowski J."/>
            <person name="Ruckert C."/>
        </authorList>
    </citation>
    <scope>NUCLEOTIDE SEQUENCE</scope>
    <source>
        <strain evidence="14">JCM 14719</strain>
    </source>
</reference>
<comment type="subcellular location">
    <subcellularLocation>
        <location evidence="1">Cell inner membrane</location>
        <topology evidence="1">Multi-pass membrane protein</topology>
    </subcellularLocation>
</comment>
<evidence type="ECO:0000313" key="15">
    <source>
        <dbReference type="Proteomes" id="UP000637720"/>
    </source>
</evidence>
<protein>
    <recommendedName>
        <fullName evidence="11">Putative proline/betaine transporter</fullName>
    </recommendedName>
</protein>
<dbReference type="AlphaFoldDB" id="A0A8J3BG05"/>
<keyword evidence="15" id="KW-1185">Reference proteome</keyword>
<dbReference type="PROSITE" id="PS50850">
    <property type="entry name" value="MFS"/>
    <property type="match status" value="1"/>
</dbReference>
<evidence type="ECO:0000256" key="2">
    <source>
        <dbReference type="ARBA" id="ARBA00008240"/>
    </source>
</evidence>
<dbReference type="Pfam" id="PF07690">
    <property type="entry name" value="MFS_1"/>
    <property type="match status" value="1"/>
</dbReference>
<dbReference type="RefSeq" id="WP_054670855.1">
    <property type="nucleotide sequence ID" value="NZ_BMOF01000042.1"/>
</dbReference>
<dbReference type="InterPro" id="IPR036259">
    <property type="entry name" value="MFS_trans_sf"/>
</dbReference>
<feature type="transmembrane region" description="Helical" evidence="12">
    <location>
        <begin position="271"/>
        <end position="291"/>
    </location>
</feature>
<evidence type="ECO:0000256" key="4">
    <source>
        <dbReference type="ARBA" id="ARBA00022475"/>
    </source>
</evidence>
<dbReference type="Proteomes" id="UP000637720">
    <property type="component" value="Unassembled WGS sequence"/>
</dbReference>
<proteinExistence type="inferred from homology"/>
<comment type="caution">
    <text evidence="14">The sequence shown here is derived from an EMBL/GenBank/DDBJ whole genome shotgun (WGS) entry which is preliminary data.</text>
</comment>
<dbReference type="PANTHER" id="PTHR43045:SF1">
    <property type="entry name" value="SHIKIMATE TRANSPORTER"/>
    <property type="match status" value="1"/>
</dbReference>
<accession>A0A8J3BG05</accession>
<feature type="transmembrane region" description="Helical" evidence="12">
    <location>
        <begin position="303"/>
        <end position="322"/>
    </location>
</feature>
<dbReference type="SUPFAM" id="SSF103473">
    <property type="entry name" value="MFS general substrate transporter"/>
    <property type="match status" value="1"/>
</dbReference>
<dbReference type="EMBL" id="BMOF01000042">
    <property type="protein sequence ID" value="GGK04815.1"/>
    <property type="molecule type" value="Genomic_DNA"/>
</dbReference>
<evidence type="ECO:0000256" key="9">
    <source>
        <dbReference type="ARBA" id="ARBA00023136"/>
    </source>
</evidence>
<keyword evidence="7" id="KW-0769">Symport</keyword>
<keyword evidence="9 12" id="KW-0472">Membrane</keyword>
<name>A0A8J3BG05_9BACI</name>
<feature type="transmembrane region" description="Helical" evidence="12">
    <location>
        <begin position="365"/>
        <end position="389"/>
    </location>
</feature>
<feature type="transmembrane region" description="Helical" evidence="12">
    <location>
        <begin position="395"/>
        <end position="416"/>
    </location>
</feature>
<keyword evidence="6 12" id="KW-0812">Transmembrane</keyword>
<comment type="function">
    <text evidence="10">May be a proton symporter involved in the uptake of osmolytes such as proline and glycine betaine.</text>
</comment>
<keyword evidence="8 12" id="KW-1133">Transmembrane helix</keyword>
<organism evidence="14 15">
    <name type="scientific">Calditerricola satsumensis</name>
    <dbReference type="NCBI Taxonomy" id="373054"/>
    <lineage>
        <taxon>Bacteria</taxon>
        <taxon>Bacillati</taxon>
        <taxon>Bacillota</taxon>
        <taxon>Bacilli</taxon>
        <taxon>Bacillales</taxon>
        <taxon>Bacillaceae</taxon>
        <taxon>Calditerricola</taxon>
    </lineage>
</organism>
<sequence>MSDQKQRRRVLMASLVGNSIEWFDYFLYSTAAGLVFNQLFFPKSMDPLVALMASYLTLALTFVFRPLGGILFAHIGDRIGRKKTLVMTLMLMGCSTVLIGLLPTYEQIGIWAPILLIILRIIQGFGIGGEWGGALLIAVEHAEGKRRAFFGSVPQMGIPIGLLLGTFSLSVMSMVTTEEQFLSWGWRVPFILSIVLVLLGLWLRKGIDESPIFKEAQEQGKVVRIPILETLCNYWKETLISVGLKVVETAPFYIFGTFVVSYATLQGYSKSTALNAVAIASLVTAILIPYMGILGDRIGRKPLYIAGTIGIILFAFPYFWMIHGKSDLLLILATIIGLGILWTPVTAVLGTLYSEIFSTQVRYTGATLGYQIGAAVAGGTAPFIATALLGTFNSWIPIAIYLVLTSLISLLSIVSVRETKDSSLN</sequence>
<feature type="transmembrane region" description="Helical" evidence="12">
    <location>
        <begin position="85"/>
        <end position="105"/>
    </location>
</feature>
<evidence type="ECO:0000256" key="3">
    <source>
        <dbReference type="ARBA" id="ARBA00022448"/>
    </source>
</evidence>
<evidence type="ECO:0000256" key="8">
    <source>
        <dbReference type="ARBA" id="ARBA00022989"/>
    </source>
</evidence>
<keyword evidence="3" id="KW-0813">Transport</keyword>
<evidence type="ECO:0000256" key="1">
    <source>
        <dbReference type="ARBA" id="ARBA00004429"/>
    </source>
</evidence>
<dbReference type="PROSITE" id="PS00217">
    <property type="entry name" value="SUGAR_TRANSPORT_2"/>
    <property type="match status" value="1"/>
</dbReference>
<evidence type="ECO:0000256" key="5">
    <source>
        <dbReference type="ARBA" id="ARBA00022519"/>
    </source>
</evidence>
<reference evidence="14" key="2">
    <citation type="submission" date="2020-09" db="EMBL/GenBank/DDBJ databases">
        <authorList>
            <person name="Sun Q."/>
            <person name="Ohkuma M."/>
        </authorList>
    </citation>
    <scope>NUCLEOTIDE SEQUENCE</scope>
    <source>
        <strain evidence="14">JCM 14719</strain>
    </source>
</reference>
<feature type="transmembrane region" description="Helical" evidence="12">
    <location>
        <begin position="53"/>
        <end position="73"/>
    </location>
</feature>
<dbReference type="GO" id="GO:0015293">
    <property type="term" value="F:symporter activity"/>
    <property type="evidence" value="ECO:0007669"/>
    <property type="project" value="UniProtKB-KW"/>
</dbReference>
<dbReference type="InterPro" id="IPR005829">
    <property type="entry name" value="Sugar_transporter_CS"/>
</dbReference>
<dbReference type="InterPro" id="IPR020846">
    <property type="entry name" value="MFS_dom"/>
</dbReference>
<dbReference type="NCBIfam" id="TIGR00883">
    <property type="entry name" value="2A0106"/>
    <property type="match status" value="1"/>
</dbReference>
<feature type="transmembrane region" description="Helical" evidence="12">
    <location>
        <begin position="246"/>
        <end position="265"/>
    </location>
</feature>
<feature type="transmembrane region" description="Helical" evidence="12">
    <location>
        <begin position="184"/>
        <end position="203"/>
    </location>
</feature>